<evidence type="ECO:0000259" key="1">
    <source>
        <dbReference type="Pfam" id="PF24906"/>
    </source>
</evidence>
<dbReference type="VEuPathDB" id="FungiDB:AeMF1_012797"/>
<dbReference type="Pfam" id="PF24906">
    <property type="entry name" value="Zf_WRKY19"/>
    <property type="match status" value="2"/>
</dbReference>
<dbReference type="EMBL" id="VJMJ01000365">
    <property type="protein sequence ID" value="KAF0721779.1"/>
    <property type="molecule type" value="Genomic_DNA"/>
</dbReference>
<evidence type="ECO:0000313" key="2">
    <source>
        <dbReference type="EMBL" id="KAF0721779.1"/>
    </source>
</evidence>
<evidence type="ECO:0000313" key="3">
    <source>
        <dbReference type="Proteomes" id="UP000481153"/>
    </source>
</evidence>
<name>A0A6G0W3T3_9STRA</name>
<reference evidence="2 3" key="1">
    <citation type="submission" date="2019-07" db="EMBL/GenBank/DDBJ databases">
        <title>Genomics analysis of Aphanomyces spp. identifies a new class of oomycete effector associated with host adaptation.</title>
        <authorList>
            <person name="Gaulin E."/>
        </authorList>
    </citation>
    <scope>NUCLEOTIDE SEQUENCE [LARGE SCALE GENOMIC DNA]</scope>
    <source>
        <strain evidence="2 3">ATCC 201684</strain>
    </source>
</reference>
<feature type="domain" description="WRKY19-like zinc finger" evidence="1">
    <location>
        <begin position="119"/>
        <end position="142"/>
    </location>
</feature>
<accession>A0A6G0W3T3</accession>
<comment type="caution">
    <text evidence="2">The sequence shown here is derived from an EMBL/GenBank/DDBJ whole genome shotgun (WGS) entry which is preliminary data.</text>
</comment>
<dbReference type="PANTHER" id="PTHR31827">
    <property type="entry name" value="EMB|CAB89363.1"/>
    <property type="match status" value="1"/>
</dbReference>
<feature type="domain" description="WRKY19-like zinc finger" evidence="1">
    <location>
        <begin position="73"/>
        <end position="94"/>
    </location>
</feature>
<protein>
    <recommendedName>
        <fullName evidence="1">WRKY19-like zinc finger domain-containing protein</fullName>
    </recommendedName>
</protein>
<sequence length="170" mass="18915">MIYTLSSVSLDEEIQDLLTTVFYNEFCYDMESPDHEKNVLVPATASKRRCKVDQCANAVVSKGMCIRHGGGCRCSVEGCETSSKREGLCWKHGGSRKCQREGCKNLTKSRGRCWTHGGGKQCATDACERTALRGGRCWAHGGGKRCKVDGCQRPAYERNDNLCVQHRETK</sequence>
<dbReference type="InterPro" id="IPR056866">
    <property type="entry name" value="Znf_WRKY19"/>
</dbReference>
<dbReference type="AlphaFoldDB" id="A0A6G0W3T3"/>
<dbReference type="PANTHER" id="PTHR31827:SF1">
    <property type="entry name" value="EMB|CAB89363.1"/>
    <property type="match status" value="1"/>
</dbReference>
<proteinExistence type="predicted"/>
<keyword evidence="3" id="KW-1185">Reference proteome</keyword>
<dbReference type="Proteomes" id="UP000481153">
    <property type="component" value="Unassembled WGS sequence"/>
</dbReference>
<organism evidence="2 3">
    <name type="scientific">Aphanomyces euteiches</name>
    <dbReference type="NCBI Taxonomy" id="100861"/>
    <lineage>
        <taxon>Eukaryota</taxon>
        <taxon>Sar</taxon>
        <taxon>Stramenopiles</taxon>
        <taxon>Oomycota</taxon>
        <taxon>Saprolegniomycetes</taxon>
        <taxon>Saprolegniales</taxon>
        <taxon>Verrucalvaceae</taxon>
        <taxon>Aphanomyces</taxon>
    </lineage>
</organism>
<gene>
    <name evidence="2" type="ORF">Ae201684_018922</name>
</gene>